<feature type="non-terminal residue" evidence="2">
    <location>
        <position position="269"/>
    </location>
</feature>
<keyword evidence="1" id="KW-0472">Membrane</keyword>
<evidence type="ECO:0008006" key="3">
    <source>
        <dbReference type="Google" id="ProtNLM"/>
    </source>
</evidence>
<feature type="transmembrane region" description="Helical" evidence="1">
    <location>
        <begin position="95"/>
        <end position="116"/>
    </location>
</feature>
<proteinExistence type="predicted"/>
<name>X0U8T2_9ZZZZ</name>
<keyword evidence="1" id="KW-1133">Transmembrane helix</keyword>
<feature type="transmembrane region" description="Helical" evidence="1">
    <location>
        <begin position="136"/>
        <end position="158"/>
    </location>
</feature>
<feature type="transmembrane region" description="Helical" evidence="1">
    <location>
        <begin position="221"/>
        <end position="244"/>
    </location>
</feature>
<evidence type="ECO:0000256" key="1">
    <source>
        <dbReference type="SAM" id="Phobius"/>
    </source>
</evidence>
<dbReference type="PANTHER" id="PTHR43478:SF1">
    <property type="entry name" value="NA+_H+ ANTIPORTER NHAC-LIKE C-TERMINAL DOMAIN-CONTAINING PROTEIN"/>
    <property type="match status" value="1"/>
</dbReference>
<feature type="transmembrane region" description="Helical" evidence="1">
    <location>
        <begin position="12"/>
        <end position="29"/>
    </location>
</feature>
<gene>
    <name evidence="2" type="ORF">S01H1_24583</name>
</gene>
<comment type="caution">
    <text evidence="2">The sequence shown here is derived from an EMBL/GenBank/DDBJ whole genome shotgun (WGS) entry which is preliminary data.</text>
</comment>
<keyword evidence="1" id="KW-0812">Transmembrane</keyword>
<accession>X0U8T2</accession>
<reference evidence="2" key="1">
    <citation type="journal article" date="2014" name="Front. Microbiol.">
        <title>High frequency of phylogenetically diverse reductive dehalogenase-homologous genes in deep subseafloor sedimentary metagenomes.</title>
        <authorList>
            <person name="Kawai M."/>
            <person name="Futagami T."/>
            <person name="Toyoda A."/>
            <person name="Takaki Y."/>
            <person name="Nishi S."/>
            <person name="Hori S."/>
            <person name="Arai W."/>
            <person name="Tsubouchi T."/>
            <person name="Morono Y."/>
            <person name="Uchiyama I."/>
            <person name="Ito T."/>
            <person name="Fujiyama A."/>
            <person name="Inagaki F."/>
            <person name="Takami H."/>
        </authorList>
    </citation>
    <scope>NUCLEOTIDE SEQUENCE</scope>
    <source>
        <strain evidence="2">Expedition CK06-06</strain>
    </source>
</reference>
<dbReference type="PANTHER" id="PTHR43478">
    <property type="entry name" value="NA+/H+ ANTIPORTER-RELATED"/>
    <property type="match status" value="1"/>
</dbReference>
<organism evidence="2">
    <name type="scientific">marine sediment metagenome</name>
    <dbReference type="NCBI Taxonomy" id="412755"/>
    <lineage>
        <taxon>unclassified sequences</taxon>
        <taxon>metagenomes</taxon>
        <taxon>ecological metagenomes</taxon>
    </lineage>
</organism>
<evidence type="ECO:0000313" key="2">
    <source>
        <dbReference type="EMBL" id="GAF96772.1"/>
    </source>
</evidence>
<protein>
    <recommendedName>
        <fullName evidence="3">Na+/H+ antiporter NhaC-like C-terminal domain-containing protein</fullName>
    </recommendedName>
</protein>
<sequence length="269" mass="29231">MVNMDDATSRARWLGVAIGVAVLFAGVWLAGRFPYSGEHYGVWSLAPPIVAVVLAFALRDVVAALFVGIALGGVISGRLNIVQEFLIPSVGSPEFGLILLIYLWCLGGLVGLWTRTGGALRFAEWAGGKIVTGPRSAMVFAWLMGLVFHQGGTISTVLTGTTIRPIADRNRISDEEFSFIVDTTGSPVATLIPFNVWPIYVAGLVAGTVPVLATQEQAIAFFFRALPFNFYAILVILFTLLFSLERLPFLPGRRMTEARRRARETGRLD</sequence>
<dbReference type="EMBL" id="BARS01014785">
    <property type="protein sequence ID" value="GAF96772.1"/>
    <property type="molecule type" value="Genomic_DNA"/>
</dbReference>
<dbReference type="AlphaFoldDB" id="X0U8T2"/>